<evidence type="ECO:0000256" key="2">
    <source>
        <dbReference type="ARBA" id="ARBA00022827"/>
    </source>
</evidence>
<name>A0A7V5H574_CALAY</name>
<gene>
    <name evidence="5" type="ORF">ENL21_09795</name>
</gene>
<dbReference type="InterPro" id="IPR036318">
    <property type="entry name" value="FAD-bd_PCMH-like_sf"/>
</dbReference>
<dbReference type="InterPro" id="IPR002346">
    <property type="entry name" value="Mopterin_DH_FAD-bd"/>
</dbReference>
<keyword evidence="3" id="KW-0560">Oxidoreductase</keyword>
<dbReference type="Gene3D" id="3.30.43.10">
    <property type="entry name" value="Uridine Diphospho-n-acetylenolpyruvylglucosamine Reductase, domain 2"/>
    <property type="match status" value="1"/>
</dbReference>
<keyword evidence="2" id="KW-0274">FAD</keyword>
<evidence type="ECO:0000256" key="1">
    <source>
        <dbReference type="ARBA" id="ARBA00022630"/>
    </source>
</evidence>
<keyword evidence="1" id="KW-0285">Flavoprotein</keyword>
<dbReference type="InterPro" id="IPR036683">
    <property type="entry name" value="CO_DH_flav_C_dom_sf"/>
</dbReference>
<reference evidence="5" key="1">
    <citation type="journal article" date="2020" name="mSystems">
        <title>Genome- and Community-Level Interaction Insights into Carbon Utilization and Element Cycling Functions of Hydrothermarchaeota in Hydrothermal Sediment.</title>
        <authorList>
            <person name="Zhou Z."/>
            <person name="Liu Y."/>
            <person name="Xu W."/>
            <person name="Pan J."/>
            <person name="Luo Z.H."/>
            <person name="Li M."/>
        </authorList>
    </citation>
    <scope>NUCLEOTIDE SEQUENCE [LARGE SCALE GENOMIC DNA]</scope>
    <source>
        <strain evidence="5">HyVt-76</strain>
    </source>
</reference>
<dbReference type="Gene3D" id="3.30.465.10">
    <property type="match status" value="1"/>
</dbReference>
<proteinExistence type="predicted"/>
<evidence type="ECO:0000256" key="3">
    <source>
        <dbReference type="ARBA" id="ARBA00023002"/>
    </source>
</evidence>
<feature type="domain" description="FAD-binding PCMH-type" evidence="4">
    <location>
        <begin position="1"/>
        <end position="179"/>
    </location>
</feature>
<dbReference type="InterPro" id="IPR016166">
    <property type="entry name" value="FAD-bd_PCMH"/>
</dbReference>
<sequence>MIPEIDFIQPENLQQALQSLAQFMEQARPIAGGTDIIPGFHINSQRFRQIKVLIDIGQLPELTTIEHKEDGLHIGAAATFTQISRHPLITENFPLLAQAAQKIGSVQIRNRATIAGNFVNNAPCADSVPPLLVYDAQIVLQSLNNTRQMPLEKFLLKPYQTQLQADELVKEIILPVPGQGYRGKFYKLGRRRGVAISRITLAILLKLDGTVIDDFRLASGAVTPIGMRLHDLEKMIIGQSANEDLFKEIAIASGQKILEITGLRWSTAYKLPVVQQMIFALLKQLTSSNA</sequence>
<dbReference type="InterPro" id="IPR051312">
    <property type="entry name" value="Diverse_Substr_Oxidored"/>
</dbReference>
<dbReference type="Proteomes" id="UP000886111">
    <property type="component" value="Unassembled WGS sequence"/>
</dbReference>
<dbReference type="SUPFAM" id="SSF56176">
    <property type="entry name" value="FAD-binding/transporter-associated domain-like"/>
    <property type="match status" value="1"/>
</dbReference>
<organism evidence="5">
    <name type="scientific">Caldithrix abyssi</name>
    <dbReference type="NCBI Taxonomy" id="187145"/>
    <lineage>
        <taxon>Bacteria</taxon>
        <taxon>Pseudomonadati</taxon>
        <taxon>Calditrichota</taxon>
        <taxon>Calditrichia</taxon>
        <taxon>Calditrichales</taxon>
        <taxon>Calditrichaceae</taxon>
        <taxon>Caldithrix</taxon>
    </lineage>
</organism>
<dbReference type="InterPro" id="IPR016167">
    <property type="entry name" value="FAD-bd_PCMH_sub1"/>
</dbReference>
<accession>A0A7V5H574</accession>
<comment type="caution">
    <text evidence="5">The sequence shown here is derived from an EMBL/GenBank/DDBJ whole genome shotgun (WGS) entry which is preliminary data.</text>
</comment>
<evidence type="ECO:0000259" key="4">
    <source>
        <dbReference type="PROSITE" id="PS51387"/>
    </source>
</evidence>
<dbReference type="InterPro" id="IPR005107">
    <property type="entry name" value="CO_DH_flav_C"/>
</dbReference>
<dbReference type="PROSITE" id="PS51387">
    <property type="entry name" value="FAD_PCMH"/>
    <property type="match status" value="1"/>
</dbReference>
<dbReference type="Gene3D" id="3.30.390.50">
    <property type="entry name" value="CO dehydrogenase flavoprotein, C-terminal domain"/>
    <property type="match status" value="1"/>
</dbReference>
<dbReference type="Pfam" id="PF03450">
    <property type="entry name" value="CO_deh_flav_C"/>
    <property type="match status" value="1"/>
</dbReference>
<protein>
    <recommendedName>
        <fullName evidence="4">FAD-binding PCMH-type domain-containing protein</fullName>
    </recommendedName>
</protein>
<dbReference type="PANTHER" id="PTHR42659">
    <property type="entry name" value="XANTHINE DEHYDROGENASE SUBUNIT C-RELATED"/>
    <property type="match status" value="1"/>
</dbReference>
<dbReference type="GO" id="GO:0071949">
    <property type="term" value="F:FAD binding"/>
    <property type="evidence" value="ECO:0007669"/>
    <property type="project" value="InterPro"/>
</dbReference>
<dbReference type="SUPFAM" id="SSF55447">
    <property type="entry name" value="CO dehydrogenase flavoprotein C-terminal domain-like"/>
    <property type="match status" value="1"/>
</dbReference>
<dbReference type="PANTHER" id="PTHR42659:SF2">
    <property type="entry name" value="XANTHINE DEHYDROGENASE SUBUNIT C-RELATED"/>
    <property type="match status" value="1"/>
</dbReference>
<evidence type="ECO:0000313" key="5">
    <source>
        <dbReference type="EMBL" id="HHE56064.1"/>
    </source>
</evidence>
<dbReference type="GO" id="GO:0016491">
    <property type="term" value="F:oxidoreductase activity"/>
    <property type="evidence" value="ECO:0007669"/>
    <property type="project" value="UniProtKB-KW"/>
</dbReference>
<dbReference type="SMART" id="SM01092">
    <property type="entry name" value="CO_deh_flav_C"/>
    <property type="match status" value="1"/>
</dbReference>
<dbReference type="InterPro" id="IPR016169">
    <property type="entry name" value="FAD-bd_PCMH_sub2"/>
</dbReference>
<dbReference type="Pfam" id="PF00941">
    <property type="entry name" value="FAD_binding_5"/>
    <property type="match status" value="1"/>
</dbReference>
<dbReference type="AlphaFoldDB" id="A0A7V5H574"/>
<dbReference type="EMBL" id="DRTD01000737">
    <property type="protein sequence ID" value="HHE56064.1"/>
    <property type="molecule type" value="Genomic_DNA"/>
</dbReference>